<name>A0A7Y9FFL6_9CELL</name>
<dbReference type="InterPro" id="IPR045393">
    <property type="entry name" value="DUF6518"/>
</dbReference>
<feature type="region of interest" description="Disordered" evidence="1">
    <location>
        <begin position="1"/>
        <end position="24"/>
    </location>
</feature>
<comment type="caution">
    <text evidence="4">The sequence shown here is derived from an EMBL/GenBank/DDBJ whole genome shotgun (WGS) entry which is preliminary data.</text>
</comment>
<feature type="transmembrane region" description="Helical" evidence="2">
    <location>
        <begin position="181"/>
        <end position="198"/>
    </location>
</feature>
<dbReference type="RefSeq" id="WP_140457913.1">
    <property type="nucleotide sequence ID" value="NZ_BAABFI010000001.1"/>
</dbReference>
<organism evidence="4 5">
    <name type="scientific">Cellulomonas oligotrophica</name>
    <dbReference type="NCBI Taxonomy" id="931536"/>
    <lineage>
        <taxon>Bacteria</taxon>
        <taxon>Bacillati</taxon>
        <taxon>Actinomycetota</taxon>
        <taxon>Actinomycetes</taxon>
        <taxon>Micrococcales</taxon>
        <taxon>Cellulomonadaceae</taxon>
        <taxon>Cellulomonas</taxon>
    </lineage>
</organism>
<keyword evidence="2" id="KW-1133">Transmembrane helix</keyword>
<dbReference type="Pfam" id="PF20128">
    <property type="entry name" value="DUF6518"/>
    <property type="match status" value="1"/>
</dbReference>
<dbReference type="AlphaFoldDB" id="A0A7Y9FFL6"/>
<evidence type="ECO:0000256" key="1">
    <source>
        <dbReference type="SAM" id="MobiDB-lite"/>
    </source>
</evidence>
<keyword evidence="6" id="KW-1185">Reference proteome</keyword>
<feature type="transmembrane region" description="Helical" evidence="2">
    <location>
        <begin position="151"/>
        <end position="175"/>
    </location>
</feature>
<dbReference type="EMBL" id="JACCBK010000001">
    <property type="protein sequence ID" value="NYD86248.1"/>
    <property type="molecule type" value="Genomic_DNA"/>
</dbReference>
<feature type="transmembrane region" description="Helical" evidence="2">
    <location>
        <begin position="92"/>
        <end position="110"/>
    </location>
</feature>
<sequence>MTTTPTHPDAPVPTVRPADPARRTGAPRRADVLAHLRAAAAALALGLAVGVATSFLQTWLPAPFTALANGVAPWLVAPFVVGLRLARGWWSAPLLGVLACVAQVAGYYLTSDLRGFAVGSAFVVVWTVAGVVGGAAFGAAGLLHRAAQGRLVGLGAATVGAVWGAEALVTFTIVLGYHREAVVHAAVGLALLLLLAGSRRQIRPALAWLVPILALGALPFLWMQATLGGGLTG</sequence>
<reference evidence="3 6" key="2">
    <citation type="submission" date="2021-01" db="EMBL/GenBank/DDBJ databases">
        <title>Whole genome shotgun sequence of Cellulomonas oligotrophica NBRC 109435.</title>
        <authorList>
            <person name="Komaki H."/>
            <person name="Tamura T."/>
        </authorList>
    </citation>
    <scope>NUCLEOTIDE SEQUENCE [LARGE SCALE GENOMIC DNA]</scope>
    <source>
        <strain evidence="3 6">NBRC 109435</strain>
    </source>
</reference>
<evidence type="ECO:0000313" key="3">
    <source>
        <dbReference type="EMBL" id="GIG34425.1"/>
    </source>
</evidence>
<reference evidence="4 5" key="1">
    <citation type="submission" date="2020-07" db="EMBL/GenBank/DDBJ databases">
        <title>Sequencing the genomes of 1000 actinobacteria strains.</title>
        <authorList>
            <person name="Klenk H.-P."/>
        </authorList>
    </citation>
    <scope>NUCLEOTIDE SEQUENCE [LARGE SCALE GENOMIC DNA]</scope>
    <source>
        <strain evidence="4 5">DSM 24482</strain>
    </source>
</reference>
<keyword evidence="2" id="KW-0472">Membrane</keyword>
<dbReference type="Proteomes" id="UP000577956">
    <property type="component" value="Unassembled WGS sequence"/>
</dbReference>
<feature type="transmembrane region" description="Helical" evidence="2">
    <location>
        <begin position="66"/>
        <end position="85"/>
    </location>
</feature>
<feature type="transmembrane region" description="Helical" evidence="2">
    <location>
        <begin position="38"/>
        <end position="60"/>
    </location>
</feature>
<evidence type="ECO:0000313" key="5">
    <source>
        <dbReference type="Proteomes" id="UP000577956"/>
    </source>
</evidence>
<feature type="transmembrane region" description="Helical" evidence="2">
    <location>
        <begin position="205"/>
        <end position="223"/>
    </location>
</feature>
<dbReference type="Proteomes" id="UP000618382">
    <property type="component" value="Unassembled WGS sequence"/>
</dbReference>
<accession>A0A7Y9FFL6</accession>
<evidence type="ECO:0000313" key="6">
    <source>
        <dbReference type="Proteomes" id="UP000618382"/>
    </source>
</evidence>
<feature type="transmembrane region" description="Helical" evidence="2">
    <location>
        <begin position="116"/>
        <end position="139"/>
    </location>
</feature>
<gene>
    <name evidence="4" type="ORF">BKA21_001797</name>
    <name evidence="3" type="ORF">Col01nite_35840</name>
</gene>
<evidence type="ECO:0000256" key="2">
    <source>
        <dbReference type="SAM" id="Phobius"/>
    </source>
</evidence>
<proteinExistence type="predicted"/>
<protein>
    <submittedName>
        <fullName evidence="4">Uncharacterized protein</fullName>
    </submittedName>
</protein>
<evidence type="ECO:0000313" key="4">
    <source>
        <dbReference type="EMBL" id="NYD86248.1"/>
    </source>
</evidence>
<dbReference type="EMBL" id="BONN01000017">
    <property type="protein sequence ID" value="GIG34425.1"/>
    <property type="molecule type" value="Genomic_DNA"/>
</dbReference>
<keyword evidence="2" id="KW-0812">Transmembrane</keyword>